<dbReference type="RefSeq" id="WP_005948255.1">
    <property type="nucleotide sequence ID" value="NZ_CP028103.1"/>
</dbReference>
<keyword evidence="2" id="KW-1185">Reference proteome</keyword>
<dbReference type="EMBL" id="CP028103">
    <property type="protein sequence ID" value="AVQ31887.1"/>
    <property type="molecule type" value="Genomic_DNA"/>
</dbReference>
<dbReference type="Proteomes" id="UP000241238">
    <property type="component" value="Chromosome"/>
</dbReference>
<protein>
    <submittedName>
        <fullName evidence="1">Uncharacterized protein</fullName>
    </submittedName>
</protein>
<dbReference type="GeneID" id="77468701"/>
<evidence type="ECO:0000313" key="1">
    <source>
        <dbReference type="EMBL" id="AVQ31887.1"/>
    </source>
</evidence>
<reference evidence="2" key="1">
    <citation type="journal article" date="2018" name="MSphere">
        <title>Fusobacterium Genomics Using MinION and Illumina Sequencing Enables Genome Completion and Correction.</title>
        <authorList>
            <person name="Todd S.M."/>
            <person name="Settlage R.E."/>
            <person name="Lahmers K.K."/>
            <person name="Slade D.J."/>
        </authorList>
    </citation>
    <scope>NUCLEOTIDE SEQUENCE [LARGE SCALE GENOMIC DNA]</scope>
    <source>
        <strain evidence="2">ATCC 27725</strain>
    </source>
</reference>
<accession>A0ABM6U686</accession>
<gene>
    <name evidence="1" type="ORF">C4N18_11910</name>
</gene>
<sequence length="120" mass="14874">MEDYIILEFIDYTTDHWEYFIKFEEGEKYNWNITCKFPNNRKHLIKVDLRDEKNLEKCMEEIFSDNSRYYEIDWLNGVEIVKKLLKKRSERAITFEELKKEMKILEEIINKHNENEVEDL</sequence>
<name>A0ABM6U686_FUSVA</name>
<evidence type="ECO:0000313" key="2">
    <source>
        <dbReference type="Proteomes" id="UP000241238"/>
    </source>
</evidence>
<proteinExistence type="predicted"/>
<organism evidence="1 2">
    <name type="scientific">Fusobacterium varium ATCC 27725</name>
    <dbReference type="NCBI Taxonomy" id="469618"/>
    <lineage>
        <taxon>Bacteria</taxon>
        <taxon>Fusobacteriati</taxon>
        <taxon>Fusobacteriota</taxon>
        <taxon>Fusobacteriia</taxon>
        <taxon>Fusobacteriales</taxon>
        <taxon>Fusobacteriaceae</taxon>
        <taxon>Fusobacterium</taxon>
    </lineage>
</organism>